<dbReference type="OrthoDB" id="5567124at2759"/>
<gene>
    <name evidence="1" type="ORF">P879_07040</name>
</gene>
<proteinExistence type="predicted"/>
<comment type="caution">
    <text evidence="1">The sequence shown here is derived from an EMBL/GenBank/DDBJ whole genome shotgun (WGS) entry which is preliminary data.</text>
</comment>
<sequence length="132" mass="15029">MEESTQLTTQPTFVEVNMELIKTLSYHEHLPTELRLEPPVFIIGSNANIDCVTDSSLPPVPIMFSNEYSPLPTDVVQHDRVTQAEKGMPYKKYYDHYGFRSSPTLSDLALYVARKFANYLIGNGHVAHRQDN</sequence>
<accession>A0A8T0DSC1</accession>
<dbReference type="Proteomes" id="UP000699462">
    <property type="component" value="Unassembled WGS sequence"/>
</dbReference>
<dbReference type="AlphaFoldDB" id="A0A8T0DSC1"/>
<keyword evidence="2" id="KW-1185">Reference proteome</keyword>
<evidence type="ECO:0000313" key="1">
    <source>
        <dbReference type="EMBL" id="KAF8570653.1"/>
    </source>
</evidence>
<evidence type="ECO:0000313" key="2">
    <source>
        <dbReference type="Proteomes" id="UP000699462"/>
    </source>
</evidence>
<reference evidence="1 2" key="1">
    <citation type="submission" date="2019-07" db="EMBL/GenBank/DDBJ databases">
        <title>Annotation for the trematode Paragonimus westermani.</title>
        <authorList>
            <person name="Choi Y.-J."/>
        </authorList>
    </citation>
    <scope>NUCLEOTIDE SEQUENCE [LARGE SCALE GENOMIC DNA]</scope>
    <source>
        <strain evidence="1">180907_Pwestermani</strain>
    </source>
</reference>
<dbReference type="EMBL" id="JTDF01000995">
    <property type="protein sequence ID" value="KAF8570653.1"/>
    <property type="molecule type" value="Genomic_DNA"/>
</dbReference>
<organism evidence="1 2">
    <name type="scientific">Paragonimus westermani</name>
    <dbReference type="NCBI Taxonomy" id="34504"/>
    <lineage>
        <taxon>Eukaryota</taxon>
        <taxon>Metazoa</taxon>
        <taxon>Spiralia</taxon>
        <taxon>Lophotrochozoa</taxon>
        <taxon>Platyhelminthes</taxon>
        <taxon>Trematoda</taxon>
        <taxon>Digenea</taxon>
        <taxon>Plagiorchiida</taxon>
        <taxon>Troglotremata</taxon>
        <taxon>Troglotrematidae</taxon>
        <taxon>Paragonimus</taxon>
    </lineage>
</organism>
<protein>
    <submittedName>
        <fullName evidence="1">Uncharacterized protein</fullName>
    </submittedName>
</protein>
<name>A0A8T0DSC1_9TREM</name>